<keyword evidence="4" id="KW-0804">Transcription</keyword>
<feature type="compositionally biased region" description="Low complexity" evidence="6">
    <location>
        <begin position="163"/>
        <end position="173"/>
    </location>
</feature>
<dbReference type="Gene3D" id="4.10.280.10">
    <property type="entry name" value="Helix-loop-helix DNA-binding domain"/>
    <property type="match status" value="1"/>
</dbReference>
<dbReference type="EnsemblPlants" id="Kaladp0040s0561.1.v1.1">
    <property type="protein sequence ID" value="Kaladp0040s0561.1.v1.1"/>
    <property type="gene ID" value="Kaladp0040s0561.v1.1"/>
</dbReference>
<keyword evidence="9" id="KW-1185">Reference proteome</keyword>
<feature type="region of interest" description="Disordered" evidence="6">
    <location>
        <begin position="161"/>
        <end position="189"/>
    </location>
</feature>
<reference evidence="8" key="1">
    <citation type="submission" date="2021-01" db="UniProtKB">
        <authorList>
            <consortium name="EnsemblPlants"/>
        </authorList>
    </citation>
    <scope>IDENTIFICATION</scope>
</reference>
<dbReference type="InterPro" id="IPR036638">
    <property type="entry name" value="HLH_DNA-bd_sf"/>
</dbReference>
<dbReference type="GO" id="GO:0005634">
    <property type="term" value="C:nucleus"/>
    <property type="evidence" value="ECO:0007669"/>
    <property type="project" value="UniProtKB-SubCell"/>
</dbReference>
<proteinExistence type="predicted"/>
<dbReference type="PANTHER" id="PTHR16223:SF49">
    <property type="entry name" value="TRANSCRIPTION FACTOR BHLH52-RELATED"/>
    <property type="match status" value="1"/>
</dbReference>
<evidence type="ECO:0000259" key="7">
    <source>
        <dbReference type="PROSITE" id="PS50888"/>
    </source>
</evidence>
<dbReference type="GO" id="GO:0000978">
    <property type="term" value="F:RNA polymerase II cis-regulatory region sequence-specific DNA binding"/>
    <property type="evidence" value="ECO:0007669"/>
    <property type="project" value="TreeGrafter"/>
</dbReference>
<dbReference type="InterPro" id="IPR045843">
    <property type="entry name" value="IND-like"/>
</dbReference>
<dbReference type="Proteomes" id="UP000594263">
    <property type="component" value="Unplaced"/>
</dbReference>
<evidence type="ECO:0000256" key="1">
    <source>
        <dbReference type="ARBA" id="ARBA00004123"/>
    </source>
</evidence>
<sequence length="306" mass="33869">MGLSCYMSNRSAADYMLQQEQLLLELGCFQDDFTLAHTSIDALFHPPQQKHPSFIPQPPQLPTTHFENFSSQLLPCVQQKSCHPKRQKIAPWPHPNQQSDTHFNYDSMLACGTAPFVDGCWSSAADDAQLLLPLAQEFQGGDQSWLQDDFPAEAFLCGATADRPGSGNNSSRPGRGGGGGLSAQSIAARQRRRKIADKTQELGKLIPGGHRMNTAEMFQSASMYVKFLQAQIAMLTLTDSLQVTLNSNLIQVLVASPVVQEKLYTQEKCLVPRRLVQSLPRDSKLQSLHPSLIKQINNLLQTPRAE</sequence>
<dbReference type="GO" id="GO:0046983">
    <property type="term" value="F:protein dimerization activity"/>
    <property type="evidence" value="ECO:0007669"/>
    <property type="project" value="InterPro"/>
</dbReference>
<evidence type="ECO:0000256" key="6">
    <source>
        <dbReference type="SAM" id="MobiDB-lite"/>
    </source>
</evidence>
<organism evidence="8 9">
    <name type="scientific">Kalanchoe fedtschenkoi</name>
    <name type="common">Lavender scallops</name>
    <name type="synonym">South American air plant</name>
    <dbReference type="NCBI Taxonomy" id="63787"/>
    <lineage>
        <taxon>Eukaryota</taxon>
        <taxon>Viridiplantae</taxon>
        <taxon>Streptophyta</taxon>
        <taxon>Embryophyta</taxon>
        <taxon>Tracheophyta</taxon>
        <taxon>Spermatophyta</taxon>
        <taxon>Magnoliopsida</taxon>
        <taxon>eudicotyledons</taxon>
        <taxon>Gunneridae</taxon>
        <taxon>Pentapetalae</taxon>
        <taxon>Saxifragales</taxon>
        <taxon>Crassulaceae</taxon>
        <taxon>Kalanchoe</taxon>
    </lineage>
</organism>
<dbReference type="AlphaFoldDB" id="A0A7N0TNT6"/>
<keyword evidence="2" id="KW-0805">Transcription regulation</keyword>
<dbReference type="InterPro" id="IPR011598">
    <property type="entry name" value="bHLH_dom"/>
</dbReference>
<evidence type="ECO:0000256" key="4">
    <source>
        <dbReference type="ARBA" id="ARBA00023163"/>
    </source>
</evidence>
<evidence type="ECO:0000313" key="8">
    <source>
        <dbReference type="EnsemblPlants" id="Kaladp0040s0561.1.v1.1"/>
    </source>
</evidence>
<comment type="subcellular location">
    <subcellularLocation>
        <location evidence="1">Nucleus</location>
    </subcellularLocation>
</comment>
<keyword evidence="5" id="KW-0539">Nucleus</keyword>
<protein>
    <recommendedName>
        <fullName evidence="7">BHLH domain-containing protein</fullName>
    </recommendedName>
</protein>
<evidence type="ECO:0000256" key="3">
    <source>
        <dbReference type="ARBA" id="ARBA00023125"/>
    </source>
</evidence>
<feature type="domain" description="BHLH" evidence="7">
    <location>
        <begin position="179"/>
        <end position="228"/>
    </location>
</feature>
<dbReference type="SMART" id="SM00353">
    <property type="entry name" value="HLH"/>
    <property type="match status" value="1"/>
</dbReference>
<dbReference type="SUPFAM" id="SSF47459">
    <property type="entry name" value="HLH, helix-loop-helix DNA-binding domain"/>
    <property type="match status" value="1"/>
</dbReference>
<dbReference type="InterPro" id="IPR045239">
    <property type="entry name" value="bHLH95_bHLH"/>
</dbReference>
<dbReference type="Gramene" id="Kaladp0040s0561.1.v1.1">
    <property type="protein sequence ID" value="Kaladp0040s0561.1.v1.1"/>
    <property type="gene ID" value="Kaladp0040s0561.v1.1"/>
</dbReference>
<dbReference type="GO" id="GO:0000981">
    <property type="term" value="F:DNA-binding transcription factor activity, RNA polymerase II-specific"/>
    <property type="evidence" value="ECO:0007669"/>
    <property type="project" value="TreeGrafter"/>
</dbReference>
<evidence type="ECO:0000256" key="5">
    <source>
        <dbReference type="ARBA" id="ARBA00023242"/>
    </source>
</evidence>
<name>A0A7N0TNT6_KALFE</name>
<dbReference type="CDD" id="cd11393">
    <property type="entry name" value="bHLH_AtbHLH_like"/>
    <property type="match status" value="1"/>
</dbReference>
<evidence type="ECO:0000313" key="9">
    <source>
        <dbReference type="Proteomes" id="UP000594263"/>
    </source>
</evidence>
<dbReference type="PANTHER" id="PTHR16223">
    <property type="entry name" value="TRANSCRIPTION FACTOR BHLH83-RELATED"/>
    <property type="match status" value="1"/>
</dbReference>
<evidence type="ECO:0000256" key="2">
    <source>
        <dbReference type="ARBA" id="ARBA00023015"/>
    </source>
</evidence>
<keyword evidence="3" id="KW-0238">DNA-binding</keyword>
<dbReference type="PROSITE" id="PS50888">
    <property type="entry name" value="BHLH"/>
    <property type="match status" value="1"/>
</dbReference>
<accession>A0A7N0TNT6</accession>